<dbReference type="InterPro" id="IPR007527">
    <property type="entry name" value="Znf_SWIM"/>
</dbReference>
<organism evidence="3 4">
    <name type="scientific">Actinia tenebrosa</name>
    <name type="common">Australian red waratah sea anemone</name>
    <dbReference type="NCBI Taxonomy" id="6105"/>
    <lineage>
        <taxon>Eukaryota</taxon>
        <taxon>Metazoa</taxon>
        <taxon>Cnidaria</taxon>
        <taxon>Anthozoa</taxon>
        <taxon>Hexacorallia</taxon>
        <taxon>Actiniaria</taxon>
        <taxon>Actiniidae</taxon>
        <taxon>Actinia</taxon>
    </lineage>
</organism>
<evidence type="ECO:0000313" key="4">
    <source>
        <dbReference type="RefSeq" id="XP_031556637.1"/>
    </source>
</evidence>
<dbReference type="AlphaFoldDB" id="A0A6P8HVL1"/>
<dbReference type="PANTHER" id="PTHR28498">
    <property type="entry name" value="ZINC FINGER SWIM DOMAIN-CONTAINING PROTEIN 7"/>
    <property type="match status" value="1"/>
</dbReference>
<proteinExistence type="predicted"/>
<dbReference type="KEGG" id="aten:116293359"/>
<accession>A0A6P8HVL1</accession>
<feature type="domain" description="SWIM-type" evidence="2">
    <location>
        <begin position="84"/>
        <end position="122"/>
    </location>
</feature>
<keyword evidence="1" id="KW-0479">Metal-binding</keyword>
<dbReference type="OrthoDB" id="337581at2759"/>
<dbReference type="PANTHER" id="PTHR28498:SF1">
    <property type="entry name" value="ZINC FINGER SWIM DOMAIN-CONTAINING PROTEIN 7"/>
    <property type="match status" value="1"/>
</dbReference>
<dbReference type="RefSeq" id="XP_031556637.1">
    <property type="nucleotide sequence ID" value="XM_031700777.1"/>
</dbReference>
<sequence>MMFYLLSLINGHPVNISEQLFAEVRLCQEQHGRLTEELLSALYFVFGQPILHALDLVDRRSITRLTSPSGRIIHQVVGSSGQTYTCLKASSFCTCPSYTYTVLVKMETIMCKHLLAVNLAEAIHNIKEKEVSNETITAHLSYDC</sequence>
<keyword evidence="1" id="KW-0863">Zinc-finger</keyword>
<gene>
    <name evidence="4" type="primary">LOC116293359</name>
</gene>
<keyword evidence="1" id="KW-0862">Zinc</keyword>
<dbReference type="GeneID" id="116293359"/>
<keyword evidence="3" id="KW-1185">Reference proteome</keyword>
<evidence type="ECO:0000256" key="1">
    <source>
        <dbReference type="PROSITE-ProRule" id="PRU00325"/>
    </source>
</evidence>
<dbReference type="FunCoup" id="A0A6P8HVL1">
    <property type="interactions" value="20"/>
</dbReference>
<dbReference type="GO" id="GO:0008270">
    <property type="term" value="F:zinc ion binding"/>
    <property type="evidence" value="ECO:0007669"/>
    <property type="project" value="UniProtKB-KW"/>
</dbReference>
<protein>
    <submittedName>
        <fullName evidence="4">Zinc finger SWIM domain-containing protein 7-like</fullName>
    </submittedName>
</protein>
<evidence type="ECO:0000259" key="2">
    <source>
        <dbReference type="PROSITE" id="PS50966"/>
    </source>
</evidence>
<reference evidence="4" key="1">
    <citation type="submission" date="2025-08" db="UniProtKB">
        <authorList>
            <consortium name="RefSeq"/>
        </authorList>
    </citation>
    <scope>IDENTIFICATION</scope>
    <source>
        <tissue evidence="4">Tentacle</tissue>
    </source>
</reference>
<dbReference type="Proteomes" id="UP000515163">
    <property type="component" value="Unplaced"/>
</dbReference>
<dbReference type="InParanoid" id="A0A6P8HVL1"/>
<dbReference type="GO" id="GO:0000724">
    <property type="term" value="P:double-strand break repair via homologous recombination"/>
    <property type="evidence" value="ECO:0007669"/>
    <property type="project" value="TreeGrafter"/>
</dbReference>
<evidence type="ECO:0000313" key="3">
    <source>
        <dbReference type="Proteomes" id="UP000515163"/>
    </source>
</evidence>
<dbReference type="GO" id="GO:0097196">
    <property type="term" value="C:Shu complex"/>
    <property type="evidence" value="ECO:0007669"/>
    <property type="project" value="TreeGrafter"/>
</dbReference>
<dbReference type="Pfam" id="PF04434">
    <property type="entry name" value="SWIM"/>
    <property type="match status" value="1"/>
</dbReference>
<name>A0A6P8HVL1_ACTTE</name>
<dbReference type="PROSITE" id="PS50966">
    <property type="entry name" value="ZF_SWIM"/>
    <property type="match status" value="1"/>
</dbReference>